<dbReference type="Proteomes" id="UP000025241">
    <property type="component" value="Chromosome I"/>
</dbReference>
<keyword evidence="2" id="KW-0808">Transferase</keyword>
<protein>
    <submittedName>
        <fullName evidence="2">Phosphoribosyl transferase</fullName>
    </submittedName>
</protein>
<dbReference type="STRING" id="1301098.PKB_2762"/>
<organism evidence="2 3">
    <name type="scientific">Pseudomonas knackmussii (strain DSM 6978 / CCUG 54928 / LMG 23759 / B13)</name>
    <dbReference type="NCBI Taxonomy" id="1301098"/>
    <lineage>
        <taxon>Bacteria</taxon>
        <taxon>Pseudomonadati</taxon>
        <taxon>Pseudomonadota</taxon>
        <taxon>Gammaproteobacteria</taxon>
        <taxon>Pseudomonadales</taxon>
        <taxon>Pseudomonadaceae</taxon>
        <taxon>Pseudomonas</taxon>
    </lineage>
</organism>
<sequence length="230" mass="25268">MTTRDFNSHLRNRRDAGLRLAQALSHLRGRTDLLVLALPRGGVPVAYEIAHALQAPLDLLVVRKLGAPAQPELAIGAIASGGVRVLNPDLLRYEGVTDEELERIAQREGRELLRREGLYRGERPRPTIRGRQVLLVDDGLATGATMRAAVEAVRREAPARILVAAPVGSAEAVADLEALADEVVCPLVPGMLSSIGRWYLDFAQTEDDEVRELLRTAWEEEARRNPGVQR</sequence>
<gene>
    <name evidence="2" type="ORF">PKB_2762</name>
</gene>
<dbReference type="RefSeq" id="WP_043252481.1">
    <property type="nucleotide sequence ID" value="NZ_HG322950.1"/>
</dbReference>
<dbReference type="Gene3D" id="3.40.50.2020">
    <property type="match status" value="1"/>
</dbReference>
<dbReference type="HOGENOM" id="CLU_083583_0_0_6"/>
<dbReference type="KEGG" id="pkc:PKB_2762"/>
<dbReference type="OrthoDB" id="9810066at2"/>
<dbReference type="InterPro" id="IPR029057">
    <property type="entry name" value="PRTase-like"/>
</dbReference>
<accession>A0A024HHM5</accession>
<reference evidence="2 3" key="1">
    <citation type="submission" date="2013-03" db="EMBL/GenBank/DDBJ databases">
        <authorList>
            <person name="Linke B."/>
        </authorList>
    </citation>
    <scope>NUCLEOTIDE SEQUENCE [LARGE SCALE GENOMIC DNA]</scope>
    <source>
        <strain evidence="2 3">B13</strain>
    </source>
</reference>
<keyword evidence="3" id="KW-1185">Reference proteome</keyword>
<reference evidence="2 3" key="2">
    <citation type="submission" date="2014-05" db="EMBL/GenBank/DDBJ databases">
        <title>Genome sequence of the 3-chlorobenzoate degrading bacterium Pseudomonas knackmussii B13 shows multiple evidence for horizontal gene transfer.</title>
        <authorList>
            <person name="Miyazaki R."/>
            <person name="Bertelli C."/>
            <person name="Falquet L."/>
            <person name="Robinson-Rechavi M."/>
            <person name="Gharib W."/>
            <person name="Roy S."/>
            <person name="Van der Meer J.R."/>
        </authorList>
    </citation>
    <scope>NUCLEOTIDE SEQUENCE [LARGE SCALE GENOMIC DNA]</scope>
    <source>
        <strain evidence="2 3">B13</strain>
    </source>
</reference>
<dbReference type="PATRIC" id="fig|1301098.3.peg.2775"/>
<feature type="domain" description="Phosphoribosyltransferase" evidence="1">
    <location>
        <begin position="20"/>
        <end position="184"/>
    </location>
</feature>
<evidence type="ECO:0000313" key="3">
    <source>
        <dbReference type="Proteomes" id="UP000025241"/>
    </source>
</evidence>
<dbReference type="AlphaFoldDB" id="A0A024HHM5"/>
<dbReference type="Pfam" id="PF00156">
    <property type="entry name" value="Pribosyltran"/>
    <property type="match status" value="1"/>
</dbReference>
<name>A0A024HHM5_PSEKB</name>
<dbReference type="EMBL" id="HG322950">
    <property type="protein sequence ID" value="CDF84109.1"/>
    <property type="molecule type" value="Genomic_DNA"/>
</dbReference>
<dbReference type="InterPro" id="IPR000836">
    <property type="entry name" value="PRTase_dom"/>
</dbReference>
<dbReference type="SUPFAM" id="SSF53271">
    <property type="entry name" value="PRTase-like"/>
    <property type="match status" value="1"/>
</dbReference>
<evidence type="ECO:0000259" key="1">
    <source>
        <dbReference type="Pfam" id="PF00156"/>
    </source>
</evidence>
<proteinExistence type="predicted"/>
<dbReference type="Gene3D" id="3.30.1310.20">
    <property type="entry name" value="PRTase-like"/>
    <property type="match status" value="1"/>
</dbReference>
<dbReference type="eggNOG" id="COG1926">
    <property type="taxonomic scope" value="Bacteria"/>
</dbReference>
<dbReference type="CDD" id="cd06223">
    <property type="entry name" value="PRTases_typeI"/>
    <property type="match status" value="1"/>
</dbReference>
<dbReference type="GO" id="GO:0016740">
    <property type="term" value="F:transferase activity"/>
    <property type="evidence" value="ECO:0007669"/>
    <property type="project" value="UniProtKB-KW"/>
</dbReference>
<evidence type="ECO:0000313" key="2">
    <source>
        <dbReference type="EMBL" id="CDF84109.1"/>
    </source>
</evidence>